<name>A0A2T5LS98_9EURO</name>
<dbReference type="GO" id="GO:0045944">
    <property type="term" value="P:positive regulation of transcription by RNA polymerase II"/>
    <property type="evidence" value="ECO:0007669"/>
    <property type="project" value="TreeGrafter"/>
</dbReference>
<dbReference type="GO" id="GO:0000976">
    <property type="term" value="F:transcription cis-regulatory region binding"/>
    <property type="evidence" value="ECO:0007669"/>
    <property type="project" value="TreeGrafter"/>
</dbReference>
<dbReference type="VEuPathDB" id="FungiDB:P175DRAFT_0461557"/>
<dbReference type="PANTHER" id="PTHR37534">
    <property type="entry name" value="TRANSCRIPTIONAL ACTIVATOR PROTEIN UGA3"/>
    <property type="match status" value="1"/>
</dbReference>
<sequence>MVHLDTAADIPQQSDDVQPPVKKRCRREGAKWTRSGCLTCKRRRKRCDEAKPSCQSCIRLGLSCEGYGSIWAKPLGPAAQVFKQTEAPKRHRSSLSPTLSVSSLPSSLGQAFSTHRCVLSPPSSEQSFVSQSSPLPDRDDPDKVDGYVRDLVPCDQLVVGSPSPSRIISHLSDLDTHYLQYHMERGSKLLANLEIDENPLRSLIIPRALSSPLIMKALCAVSAIHFSNRAHYSWCAENEGANYYIDTMRTLRSTLAKAPGGSFPDDAILTVALLCKYEIVRGSVQQWAVHLDALERLVISRGGFDNLDQETAEFIRGLFVYVNNVARITNRRKIGNSIPSVESLGTRKLDIYIGYTEEILKLCARIADLPLLSSDFVALGLEINTIDTLLRNWTTTETKHTIPKGMTAATISRLHMVADCFRDAAYIYLHSILARITQDIIIIIEPPSPSTRPPWNNLISLPKAAAVQRLLQRIHTCSIDDNCEYSALTFPLFIAGCESETQSDRSLVFQVLTTLEVNFGIRNVQRVKELLGILWRGGKSHWLDVLEELQWDLILA</sequence>
<gene>
    <name evidence="8" type="ORF">P175DRAFT_0461557</name>
</gene>
<dbReference type="Pfam" id="PF11951">
    <property type="entry name" value="Fungal_trans_2"/>
    <property type="match status" value="1"/>
</dbReference>
<keyword evidence="4" id="KW-0804">Transcription</keyword>
<accession>A0A2T5LS98</accession>
<evidence type="ECO:0000256" key="5">
    <source>
        <dbReference type="ARBA" id="ARBA00023242"/>
    </source>
</evidence>
<keyword evidence="5" id="KW-0539">Nucleus</keyword>
<evidence type="ECO:0000256" key="4">
    <source>
        <dbReference type="ARBA" id="ARBA00023163"/>
    </source>
</evidence>
<comment type="caution">
    <text evidence="8">The sequence shown here is derived from an EMBL/GenBank/DDBJ whole genome shotgun (WGS) entry which is preliminary data.</text>
</comment>
<dbReference type="PROSITE" id="PS50048">
    <property type="entry name" value="ZN2_CY6_FUNGAL_2"/>
    <property type="match status" value="1"/>
</dbReference>
<keyword evidence="3" id="KW-0238">DNA-binding</keyword>
<dbReference type="SUPFAM" id="SSF57701">
    <property type="entry name" value="Zn2/Cys6 DNA-binding domain"/>
    <property type="match status" value="1"/>
</dbReference>
<evidence type="ECO:0000256" key="2">
    <source>
        <dbReference type="ARBA" id="ARBA00023015"/>
    </source>
</evidence>
<organism evidence="8 9">
    <name type="scientific">Aspergillus ochraceoroseus IBT 24754</name>
    <dbReference type="NCBI Taxonomy" id="1392256"/>
    <lineage>
        <taxon>Eukaryota</taxon>
        <taxon>Fungi</taxon>
        <taxon>Dikarya</taxon>
        <taxon>Ascomycota</taxon>
        <taxon>Pezizomycotina</taxon>
        <taxon>Eurotiomycetes</taxon>
        <taxon>Eurotiomycetidae</taxon>
        <taxon>Eurotiales</taxon>
        <taxon>Aspergillaceae</taxon>
        <taxon>Aspergillus</taxon>
        <taxon>Aspergillus subgen. Nidulantes</taxon>
    </lineage>
</organism>
<dbReference type="EMBL" id="MSFN02000006">
    <property type="protein sequence ID" value="PTU19151.1"/>
    <property type="molecule type" value="Genomic_DNA"/>
</dbReference>
<dbReference type="InterPro" id="IPR001138">
    <property type="entry name" value="Zn2Cys6_DnaBD"/>
</dbReference>
<dbReference type="SMART" id="SM00066">
    <property type="entry name" value="GAL4"/>
    <property type="match status" value="1"/>
</dbReference>
<evidence type="ECO:0000313" key="9">
    <source>
        <dbReference type="Proteomes" id="UP000244073"/>
    </source>
</evidence>
<evidence type="ECO:0000259" key="7">
    <source>
        <dbReference type="PROSITE" id="PS50048"/>
    </source>
</evidence>
<dbReference type="OrthoDB" id="3509362at2759"/>
<dbReference type="AlphaFoldDB" id="A0A2T5LS98"/>
<feature type="domain" description="Zn(2)-C6 fungal-type" evidence="7">
    <location>
        <begin position="36"/>
        <end position="64"/>
    </location>
</feature>
<dbReference type="GO" id="GO:0000981">
    <property type="term" value="F:DNA-binding transcription factor activity, RNA polymerase II-specific"/>
    <property type="evidence" value="ECO:0007669"/>
    <property type="project" value="InterPro"/>
</dbReference>
<evidence type="ECO:0000256" key="1">
    <source>
        <dbReference type="ARBA" id="ARBA00004123"/>
    </source>
</evidence>
<feature type="compositionally biased region" description="Low complexity" evidence="6">
    <location>
        <begin position="123"/>
        <end position="134"/>
    </location>
</feature>
<protein>
    <recommendedName>
        <fullName evidence="7">Zn(2)-C6 fungal-type domain-containing protein</fullName>
    </recommendedName>
</protein>
<dbReference type="PROSITE" id="PS00463">
    <property type="entry name" value="ZN2_CY6_FUNGAL_1"/>
    <property type="match status" value="1"/>
</dbReference>
<proteinExistence type="predicted"/>
<feature type="region of interest" description="Disordered" evidence="6">
    <location>
        <begin position="1"/>
        <end position="23"/>
    </location>
</feature>
<dbReference type="InterPro" id="IPR036864">
    <property type="entry name" value="Zn2-C6_fun-type_DNA-bd_sf"/>
</dbReference>
<dbReference type="GO" id="GO:0008270">
    <property type="term" value="F:zinc ion binding"/>
    <property type="evidence" value="ECO:0007669"/>
    <property type="project" value="InterPro"/>
</dbReference>
<dbReference type="Pfam" id="PF00172">
    <property type="entry name" value="Zn_clus"/>
    <property type="match status" value="1"/>
</dbReference>
<comment type="subcellular location">
    <subcellularLocation>
        <location evidence="1">Nucleus</location>
    </subcellularLocation>
</comment>
<dbReference type="InterPro" id="IPR021858">
    <property type="entry name" value="Fun_TF"/>
</dbReference>
<evidence type="ECO:0000256" key="3">
    <source>
        <dbReference type="ARBA" id="ARBA00023125"/>
    </source>
</evidence>
<dbReference type="PANTHER" id="PTHR37534:SF16">
    <property type="entry name" value="ZN(II)2CYS6 TRANSCRIPTION FACTOR (EUROFUNG)-RELATED"/>
    <property type="match status" value="1"/>
</dbReference>
<evidence type="ECO:0000313" key="8">
    <source>
        <dbReference type="EMBL" id="PTU19151.1"/>
    </source>
</evidence>
<dbReference type="Proteomes" id="UP000244073">
    <property type="component" value="Unassembled WGS sequence"/>
</dbReference>
<reference evidence="8 9" key="1">
    <citation type="journal article" date="2018" name="Proc. Natl. Acad. Sci. U.S.A.">
        <title>Linking secondary metabolites to gene clusters through genome sequencing of six diverse Aspergillus species.</title>
        <authorList>
            <person name="Kaerboelling I."/>
            <person name="Vesth T.C."/>
            <person name="Frisvad J.C."/>
            <person name="Nybo J.L."/>
            <person name="Theobald S."/>
            <person name="Kuo A."/>
            <person name="Bowyer P."/>
            <person name="Matsuda Y."/>
            <person name="Mondo S."/>
            <person name="Lyhne E.K."/>
            <person name="Kogle M.E."/>
            <person name="Clum A."/>
            <person name="Lipzen A."/>
            <person name="Salamov A."/>
            <person name="Ngan C.Y."/>
            <person name="Daum C."/>
            <person name="Chiniquy J."/>
            <person name="Barry K."/>
            <person name="LaButti K."/>
            <person name="Haridas S."/>
            <person name="Simmons B.A."/>
            <person name="Magnuson J.K."/>
            <person name="Mortensen U.H."/>
            <person name="Larsen T.O."/>
            <person name="Grigoriev I.V."/>
            <person name="Baker S.E."/>
            <person name="Andersen M.R."/>
        </authorList>
    </citation>
    <scope>NUCLEOTIDE SEQUENCE [LARGE SCALE GENOMIC DNA]</scope>
    <source>
        <strain evidence="8 9">IBT 24754</strain>
    </source>
</reference>
<dbReference type="Gene3D" id="4.10.240.10">
    <property type="entry name" value="Zn(2)-C6 fungal-type DNA-binding domain"/>
    <property type="match status" value="1"/>
</dbReference>
<dbReference type="CDD" id="cd00067">
    <property type="entry name" value="GAL4"/>
    <property type="match status" value="1"/>
</dbReference>
<feature type="region of interest" description="Disordered" evidence="6">
    <location>
        <begin position="123"/>
        <end position="142"/>
    </location>
</feature>
<dbReference type="GO" id="GO:0005634">
    <property type="term" value="C:nucleus"/>
    <property type="evidence" value="ECO:0007669"/>
    <property type="project" value="UniProtKB-SubCell"/>
</dbReference>
<dbReference type="RefSeq" id="XP_040750543.1">
    <property type="nucleotide sequence ID" value="XM_040894763.1"/>
</dbReference>
<evidence type="ECO:0000256" key="6">
    <source>
        <dbReference type="SAM" id="MobiDB-lite"/>
    </source>
</evidence>
<dbReference type="GeneID" id="63811645"/>
<keyword evidence="2" id="KW-0805">Transcription regulation</keyword>